<dbReference type="Proteomes" id="UP000775213">
    <property type="component" value="Unassembled WGS sequence"/>
</dbReference>
<evidence type="ECO:0000313" key="1">
    <source>
        <dbReference type="EMBL" id="KAH0468660.1"/>
    </source>
</evidence>
<dbReference type="AlphaFoldDB" id="A0AAV7H3H0"/>
<keyword evidence="2" id="KW-1185">Reference proteome</keyword>
<gene>
    <name evidence="1" type="ORF">IEQ34_001892</name>
</gene>
<comment type="caution">
    <text evidence="1">The sequence shown here is derived from an EMBL/GenBank/DDBJ whole genome shotgun (WGS) entry which is preliminary data.</text>
</comment>
<dbReference type="EMBL" id="JAGFBR010000003">
    <property type="protein sequence ID" value="KAH0468660.1"/>
    <property type="molecule type" value="Genomic_DNA"/>
</dbReference>
<organism evidence="1 2">
    <name type="scientific">Dendrobium chrysotoxum</name>
    <name type="common">Orchid</name>
    <dbReference type="NCBI Taxonomy" id="161865"/>
    <lineage>
        <taxon>Eukaryota</taxon>
        <taxon>Viridiplantae</taxon>
        <taxon>Streptophyta</taxon>
        <taxon>Embryophyta</taxon>
        <taxon>Tracheophyta</taxon>
        <taxon>Spermatophyta</taxon>
        <taxon>Magnoliopsida</taxon>
        <taxon>Liliopsida</taxon>
        <taxon>Asparagales</taxon>
        <taxon>Orchidaceae</taxon>
        <taxon>Epidendroideae</taxon>
        <taxon>Malaxideae</taxon>
        <taxon>Dendrobiinae</taxon>
        <taxon>Dendrobium</taxon>
    </lineage>
</organism>
<sequence length="62" mass="7544">MEKTSVSIKIRKLKFYFLNLPKQAEELLNVFNVEKIKRSSIKLIDFCRFYLLIKILIRRKII</sequence>
<protein>
    <submittedName>
        <fullName evidence="1">Uncharacterized protein</fullName>
    </submittedName>
</protein>
<proteinExistence type="predicted"/>
<reference evidence="1 2" key="1">
    <citation type="journal article" date="2021" name="Hortic Res">
        <title>Chromosome-scale assembly of the Dendrobium chrysotoxum genome enhances the understanding of orchid evolution.</title>
        <authorList>
            <person name="Zhang Y."/>
            <person name="Zhang G.Q."/>
            <person name="Zhang D."/>
            <person name="Liu X.D."/>
            <person name="Xu X.Y."/>
            <person name="Sun W.H."/>
            <person name="Yu X."/>
            <person name="Zhu X."/>
            <person name="Wang Z.W."/>
            <person name="Zhao X."/>
            <person name="Zhong W.Y."/>
            <person name="Chen H."/>
            <person name="Yin W.L."/>
            <person name="Huang T."/>
            <person name="Niu S.C."/>
            <person name="Liu Z.J."/>
        </authorList>
    </citation>
    <scope>NUCLEOTIDE SEQUENCE [LARGE SCALE GENOMIC DNA]</scope>
    <source>
        <strain evidence="1">Lindl</strain>
    </source>
</reference>
<name>A0AAV7H3H0_DENCH</name>
<evidence type="ECO:0000313" key="2">
    <source>
        <dbReference type="Proteomes" id="UP000775213"/>
    </source>
</evidence>
<accession>A0AAV7H3H0</accession>